<dbReference type="Proteomes" id="UP001500403">
    <property type="component" value="Unassembled WGS sequence"/>
</dbReference>
<gene>
    <name evidence="1" type="ORF">GCM10010446_48690</name>
</gene>
<sequence>MPQYYAVKAHIAAMKSTYAAVSRVPRPDTGFEPDSSFSSRLVVSQPRSPTLDVPAGAAGVGFRRTGSNIWYRVVDGVKITAV</sequence>
<accession>A0ABN3XIP7</accession>
<protein>
    <submittedName>
        <fullName evidence="1">Uncharacterized protein</fullName>
    </submittedName>
</protein>
<dbReference type="EMBL" id="BAAAUD010000047">
    <property type="protein sequence ID" value="GAA2957753.1"/>
    <property type="molecule type" value="Genomic_DNA"/>
</dbReference>
<evidence type="ECO:0000313" key="1">
    <source>
        <dbReference type="EMBL" id="GAA2957753.1"/>
    </source>
</evidence>
<organism evidence="1 2">
    <name type="scientific">Streptomyces enissocaesilis</name>
    <dbReference type="NCBI Taxonomy" id="332589"/>
    <lineage>
        <taxon>Bacteria</taxon>
        <taxon>Bacillati</taxon>
        <taxon>Actinomycetota</taxon>
        <taxon>Actinomycetes</taxon>
        <taxon>Kitasatosporales</taxon>
        <taxon>Streptomycetaceae</taxon>
        <taxon>Streptomyces</taxon>
        <taxon>Streptomyces rochei group</taxon>
    </lineage>
</organism>
<dbReference type="RefSeq" id="WP_344497672.1">
    <property type="nucleotide sequence ID" value="NZ_BAAAUD010000047.1"/>
</dbReference>
<name>A0ABN3XIP7_9ACTN</name>
<reference evidence="1 2" key="1">
    <citation type="journal article" date="2019" name="Int. J. Syst. Evol. Microbiol.">
        <title>The Global Catalogue of Microorganisms (GCM) 10K type strain sequencing project: providing services to taxonomists for standard genome sequencing and annotation.</title>
        <authorList>
            <consortium name="The Broad Institute Genomics Platform"/>
            <consortium name="The Broad Institute Genome Sequencing Center for Infectious Disease"/>
            <person name="Wu L."/>
            <person name="Ma J."/>
        </authorList>
    </citation>
    <scope>NUCLEOTIDE SEQUENCE [LARGE SCALE GENOMIC DNA]</scope>
    <source>
        <strain evidence="1 2">JCM 9088</strain>
    </source>
</reference>
<keyword evidence="2" id="KW-1185">Reference proteome</keyword>
<proteinExistence type="predicted"/>
<comment type="caution">
    <text evidence="1">The sequence shown here is derived from an EMBL/GenBank/DDBJ whole genome shotgun (WGS) entry which is preliminary data.</text>
</comment>
<evidence type="ECO:0000313" key="2">
    <source>
        <dbReference type="Proteomes" id="UP001500403"/>
    </source>
</evidence>